<dbReference type="AlphaFoldDB" id="A0A168M1J9"/>
<evidence type="ECO:0000313" key="3">
    <source>
        <dbReference type="Proteomes" id="UP000077407"/>
    </source>
</evidence>
<sequence length="97" mass="10780">MILYMKGDMLIIKKIFSLSLVASSIMLLSTFTSTAAADSSYSPRKSQVIQWEKHTDISTLKCWTIKFKSPADENSLLLPGIITVTDSKGCLIPTNFF</sequence>
<comment type="caution">
    <text evidence="2">The sequence shown here is derived from an EMBL/GenBank/DDBJ whole genome shotgun (WGS) entry which is preliminary data.</text>
</comment>
<evidence type="ECO:0000256" key="1">
    <source>
        <dbReference type="SAM" id="SignalP"/>
    </source>
</evidence>
<reference evidence="2 3" key="1">
    <citation type="journal article" date="2015" name="Biotechnol. Bioeng.">
        <title>Genome sequence and phenotypic characterization of Caulobacter segnis.</title>
        <authorList>
            <person name="Patel S."/>
            <person name="Fletcher B."/>
            <person name="Scott D.C."/>
            <person name="Ely B."/>
        </authorList>
    </citation>
    <scope>NUCLEOTIDE SEQUENCE [LARGE SCALE GENOMIC DNA]</scope>
    <source>
        <strain evidence="2 3">ERI-2</strain>
    </source>
</reference>
<feature type="chain" id="PRO_5038543850" evidence="1">
    <location>
        <begin position="36"/>
        <end position="97"/>
    </location>
</feature>
<proteinExistence type="predicted"/>
<dbReference type="PATRIC" id="fig|1538.10.peg.3137"/>
<name>A0A168M1J9_9CLOT</name>
<gene>
    <name evidence="2" type="ORF">WY13_03113</name>
</gene>
<organism evidence="2 3">
    <name type="scientific">Clostridium ljungdahlii</name>
    <dbReference type="NCBI Taxonomy" id="1538"/>
    <lineage>
        <taxon>Bacteria</taxon>
        <taxon>Bacillati</taxon>
        <taxon>Bacillota</taxon>
        <taxon>Clostridia</taxon>
        <taxon>Eubacteriales</taxon>
        <taxon>Clostridiaceae</taxon>
        <taxon>Clostridium</taxon>
    </lineage>
</organism>
<evidence type="ECO:0000313" key="2">
    <source>
        <dbReference type="EMBL" id="OAA83984.1"/>
    </source>
</evidence>
<protein>
    <submittedName>
        <fullName evidence="2">Uncharacterized protein</fullName>
    </submittedName>
</protein>
<dbReference type="EMBL" id="LITT01000046">
    <property type="protein sequence ID" value="OAA83984.1"/>
    <property type="molecule type" value="Genomic_DNA"/>
</dbReference>
<feature type="signal peptide" evidence="1">
    <location>
        <begin position="1"/>
        <end position="35"/>
    </location>
</feature>
<keyword evidence="1" id="KW-0732">Signal</keyword>
<accession>A0A168M1J9</accession>
<dbReference type="Proteomes" id="UP000077407">
    <property type="component" value="Unassembled WGS sequence"/>
</dbReference>